<dbReference type="Proteomes" id="UP000245754">
    <property type="component" value="Unassembled WGS sequence"/>
</dbReference>
<evidence type="ECO:0000259" key="11">
    <source>
        <dbReference type="Pfam" id="PF00694"/>
    </source>
</evidence>
<keyword evidence="8 10" id="KW-0456">Lyase</keyword>
<dbReference type="FunFam" id="3.20.19.10:FF:000003">
    <property type="entry name" value="3-isopropylmalate dehydratase small subunit"/>
    <property type="match status" value="1"/>
</dbReference>
<comment type="caution">
    <text evidence="12">The sequence shown here is derived from an EMBL/GenBank/DDBJ whole genome shotgun (WGS) entry which is preliminary data.</text>
</comment>
<dbReference type="GeneID" id="98342212"/>
<dbReference type="CDD" id="cd01577">
    <property type="entry name" value="IPMI_Swivel"/>
    <property type="match status" value="1"/>
</dbReference>
<evidence type="ECO:0000256" key="8">
    <source>
        <dbReference type="ARBA" id="ARBA00023239"/>
    </source>
</evidence>
<dbReference type="InterPro" id="IPR033940">
    <property type="entry name" value="IPMI_Swivel"/>
</dbReference>
<dbReference type="AlphaFoldDB" id="A0A316EWJ6"/>
<evidence type="ECO:0000256" key="4">
    <source>
        <dbReference type="ARBA" id="ARBA00009845"/>
    </source>
</evidence>
<dbReference type="InterPro" id="IPR015928">
    <property type="entry name" value="Aconitase/3IPM_dehydase_swvl"/>
</dbReference>
<dbReference type="InterPro" id="IPR004431">
    <property type="entry name" value="3-IsopropMal_deHydase_ssu"/>
</dbReference>
<dbReference type="OrthoDB" id="9777465at2"/>
<accession>A0A316EWJ6</accession>
<evidence type="ECO:0000256" key="10">
    <source>
        <dbReference type="HAMAP-Rule" id="MF_01031"/>
    </source>
</evidence>
<keyword evidence="13" id="KW-1185">Reference proteome</keyword>
<evidence type="ECO:0000256" key="2">
    <source>
        <dbReference type="ARBA" id="ARBA00002695"/>
    </source>
</evidence>
<protein>
    <recommendedName>
        <fullName evidence="10">3-isopropylmalate dehydratase small subunit</fullName>
        <ecNumber evidence="10">4.2.1.33</ecNumber>
    </recommendedName>
    <alternativeName>
        <fullName evidence="10">Alpha-IPM isomerase</fullName>
        <shortName evidence="10">IPMI</shortName>
    </alternativeName>
    <alternativeName>
        <fullName evidence="10">Isopropylmalate isomerase</fullName>
    </alternativeName>
</protein>
<reference evidence="12 13" key="1">
    <citation type="submission" date="2018-05" db="EMBL/GenBank/DDBJ databases">
        <title>Genomic Encyclopedia of Type Strains, Phase IV (KMG-V): Genome sequencing to study the core and pangenomes of soil and plant-associated prokaryotes.</title>
        <authorList>
            <person name="Whitman W."/>
        </authorList>
    </citation>
    <scope>NUCLEOTIDE SEQUENCE [LARGE SCALE GENOMIC DNA]</scope>
    <source>
        <strain evidence="12 13">SLV-132</strain>
    </source>
</reference>
<dbReference type="PANTHER" id="PTHR43345:SF5">
    <property type="entry name" value="3-ISOPROPYLMALATE DEHYDRATASE SMALL SUBUNIT"/>
    <property type="match status" value="1"/>
</dbReference>
<dbReference type="EC" id="4.2.1.33" evidence="10"/>
<keyword evidence="9 10" id="KW-0100">Branched-chain amino acid biosynthesis</keyword>
<evidence type="ECO:0000256" key="7">
    <source>
        <dbReference type="ARBA" id="ARBA00022605"/>
    </source>
</evidence>
<comment type="pathway">
    <text evidence="3 10">Amino-acid biosynthesis; L-leucine biosynthesis; L-leucine from 3-methyl-2-oxobutanoate: step 2/4.</text>
</comment>
<dbReference type="RefSeq" id="WP_109580519.1">
    <property type="nucleotide sequence ID" value="NZ_CAJPUX010000003.1"/>
</dbReference>
<comment type="function">
    <text evidence="2 10">Catalyzes the isomerization between 2-isopropylmalate and 3-isopropylmalate, via the formation of 2-isopropylmaleate.</text>
</comment>
<keyword evidence="7 10" id="KW-0028">Amino-acid biosynthesis</keyword>
<dbReference type="NCBIfam" id="NF002458">
    <property type="entry name" value="PRK01641.1"/>
    <property type="match status" value="1"/>
</dbReference>
<dbReference type="InterPro" id="IPR000573">
    <property type="entry name" value="AconitaseA/IPMdHydase_ssu_swvl"/>
</dbReference>
<keyword evidence="6 10" id="KW-0432">Leucine biosynthesis</keyword>
<evidence type="ECO:0000256" key="1">
    <source>
        <dbReference type="ARBA" id="ARBA00000491"/>
    </source>
</evidence>
<name>A0A316EWJ6_9BURK</name>
<feature type="domain" description="Aconitase A/isopropylmalate dehydratase small subunit swivel" evidence="11">
    <location>
        <begin position="1"/>
        <end position="131"/>
    </location>
</feature>
<dbReference type="Gene3D" id="3.20.19.10">
    <property type="entry name" value="Aconitase, domain 4"/>
    <property type="match status" value="1"/>
</dbReference>
<gene>
    <name evidence="10" type="primary">leuD</name>
    <name evidence="12" type="ORF">C7419_101582</name>
</gene>
<dbReference type="EMBL" id="QGGT01000001">
    <property type="protein sequence ID" value="PWK36721.1"/>
    <property type="molecule type" value="Genomic_DNA"/>
</dbReference>
<evidence type="ECO:0000256" key="5">
    <source>
        <dbReference type="ARBA" id="ARBA00011271"/>
    </source>
</evidence>
<sequence length="216" mass="24496">MEKFTVHSGLVAPLDRENVDTDAIIPKQFLKSIKRTGFGPNLFDEWRYLDVGQPGQDNTNRPLNPDFVLNQPRYQGASILLARDNFGCGSSREHAPWALSQYGFRAIIAPSFADIFFNNCYKNGLLPVALTALQVDHLFNETNAFNGYKLTIDLDKQLVITPDGTSYSFDITPFRKYCMLNGFDDIGLTLRQSDKIKSYEAERMTRMPWLGNRLVG</sequence>
<dbReference type="GO" id="GO:0003861">
    <property type="term" value="F:3-isopropylmalate dehydratase activity"/>
    <property type="evidence" value="ECO:0007669"/>
    <property type="project" value="UniProtKB-UniRule"/>
</dbReference>
<dbReference type="PANTHER" id="PTHR43345">
    <property type="entry name" value="3-ISOPROPYLMALATE DEHYDRATASE SMALL SUBUNIT 2-RELATED-RELATED"/>
    <property type="match status" value="1"/>
</dbReference>
<evidence type="ECO:0000256" key="3">
    <source>
        <dbReference type="ARBA" id="ARBA00004729"/>
    </source>
</evidence>
<dbReference type="GO" id="GO:0009316">
    <property type="term" value="C:3-isopropylmalate dehydratase complex"/>
    <property type="evidence" value="ECO:0007669"/>
    <property type="project" value="InterPro"/>
</dbReference>
<dbReference type="HAMAP" id="MF_01031">
    <property type="entry name" value="LeuD_type1"/>
    <property type="match status" value="1"/>
</dbReference>
<dbReference type="SUPFAM" id="SSF52016">
    <property type="entry name" value="LeuD/IlvD-like"/>
    <property type="match status" value="1"/>
</dbReference>
<evidence type="ECO:0000256" key="6">
    <source>
        <dbReference type="ARBA" id="ARBA00022430"/>
    </source>
</evidence>
<evidence type="ECO:0000313" key="12">
    <source>
        <dbReference type="EMBL" id="PWK36721.1"/>
    </source>
</evidence>
<proteinExistence type="inferred from homology"/>
<evidence type="ECO:0000256" key="9">
    <source>
        <dbReference type="ARBA" id="ARBA00023304"/>
    </source>
</evidence>
<dbReference type="InterPro" id="IPR050075">
    <property type="entry name" value="LeuD"/>
</dbReference>
<dbReference type="UniPathway" id="UPA00048">
    <property type="reaction ID" value="UER00071"/>
</dbReference>
<dbReference type="Pfam" id="PF00694">
    <property type="entry name" value="Aconitase_C"/>
    <property type="match status" value="1"/>
</dbReference>
<dbReference type="GO" id="GO:0009098">
    <property type="term" value="P:L-leucine biosynthetic process"/>
    <property type="evidence" value="ECO:0007669"/>
    <property type="project" value="UniProtKB-UniRule"/>
</dbReference>
<dbReference type="NCBIfam" id="TIGR00171">
    <property type="entry name" value="leuD"/>
    <property type="match status" value="1"/>
</dbReference>
<comment type="subunit">
    <text evidence="5 10">Heterodimer of LeuC and LeuD.</text>
</comment>
<comment type="similarity">
    <text evidence="4 10">Belongs to the LeuD family. LeuD type 1 subfamily.</text>
</comment>
<evidence type="ECO:0000313" key="13">
    <source>
        <dbReference type="Proteomes" id="UP000245754"/>
    </source>
</evidence>
<organism evidence="12 13">
    <name type="scientific">Cupriavidus plantarum</name>
    <dbReference type="NCBI Taxonomy" id="942865"/>
    <lineage>
        <taxon>Bacteria</taxon>
        <taxon>Pseudomonadati</taxon>
        <taxon>Pseudomonadota</taxon>
        <taxon>Betaproteobacteria</taxon>
        <taxon>Burkholderiales</taxon>
        <taxon>Burkholderiaceae</taxon>
        <taxon>Cupriavidus</taxon>
    </lineage>
</organism>
<comment type="catalytic activity">
    <reaction evidence="1 10">
        <text>(2R,3S)-3-isopropylmalate = (2S)-2-isopropylmalate</text>
        <dbReference type="Rhea" id="RHEA:32287"/>
        <dbReference type="ChEBI" id="CHEBI:1178"/>
        <dbReference type="ChEBI" id="CHEBI:35121"/>
        <dbReference type="EC" id="4.2.1.33"/>
    </reaction>
</comment>